<feature type="non-terminal residue" evidence="2">
    <location>
        <position position="211"/>
    </location>
</feature>
<protein>
    <submittedName>
        <fullName evidence="2">Uncharacterized protein</fullName>
    </submittedName>
</protein>
<comment type="caution">
    <text evidence="2">The sequence shown here is derived from an EMBL/GenBank/DDBJ whole genome shotgun (WGS) entry which is preliminary data.</text>
</comment>
<feature type="compositionally biased region" description="Low complexity" evidence="1">
    <location>
        <begin position="199"/>
        <end position="211"/>
    </location>
</feature>
<reference evidence="2" key="1">
    <citation type="submission" date="2023-05" db="EMBL/GenBank/DDBJ databases">
        <authorList>
            <person name="Stuckert A."/>
        </authorList>
    </citation>
    <scope>NUCLEOTIDE SEQUENCE</scope>
</reference>
<feature type="region of interest" description="Disordered" evidence="1">
    <location>
        <begin position="35"/>
        <end position="57"/>
    </location>
</feature>
<feature type="compositionally biased region" description="Basic and acidic residues" evidence="1">
    <location>
        <begin position="128"/>
        <end position="137"/>
    </location>
</feature>
<keyword evidence="3" id="KW-1185">Reference proteome</keyword>
<evidence type="ECO:0000313" key="2">
    <source>
        <dbReference type="EMBL" id="CAI9551600.1"/>
    </source>
</evidence>
<dbReference type="Proteomes" id="UP001162483">
    <property type="component" value="Unassembled WGS sequence"/>
</dbReference>
<feature type="region of interest" description="Disordered" evidence="1">
    <location>
        <begin position="84"/>
        <end position="114"/>
    </location>
</feature>
<evidence type="ECO:0000256" key="1">
    <source>
        <dbReference type="SAM" id="MobiDB-lite"/>
    </source>
</evidence>
<feature type="region of interest" description="Disordered" evidence="1">
    <location>
        <begin position="128"/>
        <end position="211"/>
    </location>
</feature>
<feature type="compositionally biased region" description="Basic and acidic residues" evidence="1">
    <location>
        <begin position="154"/>
        <end position="166"/>
    </location>
</feature>
<dbReference type="InterPro" id="IPR027685">
    <property type="entry name" value="Shroom_fam"/>
</dbReference>
<name>A0ABN9BV52_9NEOB</name>
<dbReference type="PANTHER" id="PTHR15012:SF8">
    <property type="entry name" value="PROTEIN SHROOM2"/>
    <property type="match status" value="1"/>
</dbReference>
<dbReference type="PANTHER" id="PTHR15012">
    <property type="entry name" value="APICAL PROTEIN/SHROOM-RELATED"/>
    <property type="match status" value="1"/>
</dbReference>
<evidence type="ECO:0000313" key="3">
    <source>
        <dbReference type="Proteomes" id="UP001162483"/>
    </source>
</evidence>
<sequence length="211" mass="23837">MNEVGIYEDSKISDSSTSQVAVGSFADRWKFFEETSKSAQSKPAPKPTPPIFTEENNETYYAKDYENVPKESWLEKRSRAASLGAEKIIDRDRNPNDHHHGDSSRSFDTVQQPQRLGTFAEYQASWKEQKKPLERKNSGRCHSADNILDAGLDQNERSQYVHERSRSSPTTDFYAHGAIVDSKKQTAGERENSEDARLSHCSSSRGSSSVR</sequence>
<feature type="compositionally biased region" description="Basic and acidic residues" evidence="1">
    <location>
        <begin position="87"/>
        <end position="105"/>
    </location>
</feature>
<accession>A0ABN9BV52</accession>
<feature type="compositionally biased region" description="Basic and acidic residues" evidence="1">
    <location>
        <begin position="181"/>
        <end position="198"/>
    </location>
</feature>
<dbReference type="EMBL" id="CATNWA010006187">
    <property type="protein sequence ID" value="CAI9551600.1"/>
    <property type="molecule type" value="Genomic_DNA"/>
</dbReference>
<organism evidence="2 3">
    <name type="scientific">Staurois parvus</name>
    <dbReference type="NCBI Taxonomy" id="386267"/>
    <lineage>
        <taxon>Eukaryota</taxon>
        <taxon>Metazoa</taxon>
        <taxon>Chordata</taxon>
        <taxon>Craniata</taxon>
        <taxon>Vertebrata</taxon>
        <taxon>Euteleostomi</taxon>
        <taxon>Amphibia</taxon>
        <taxon>Batrachia</taxon>
        <taxon>Anura</taxon>
        <taxon>Neobatrachia</taxon>
        <taxon>Ranoidea</taxon>
        <taxon>Ranidae</taxon>
        <taxon>Staurois</taxon>
    </lineage>
</organism>
<gene>
    <name evidence="2" type="ORF">SPARVUS_LOCUS3768863</name>
</gene>
<proteinExistence type="predicted"/>